<feature type="compositionally biased region" description="Basic residues" evidence="1">
    <location>
        <begin position="606"/>
        <end position="617"/>
    </location>
</feature>
<evidence type="ECO:0000313" key="3">
    <source>
        <dbReference type="Proteomes" id="UP001150217"/>
    </source>
</evidence>
<dbReference type="Proteomes" id="UP001150217">
    <property type="component" value="Unassembled WGS sequence"/>
</dbReference>
<sequence length="617" mass="67417">MLSAFSAGIAPQRSNCTWSSTLCRLLNPTARFNHPWESSSYSTTVDAVSATPNNFQDSYFRPPGILWRSFVAKCVYKDLYALTVQDPNLKLDFGPKNRRRVARMNEYGLGAVVFYEIPFNSLNERDTSPKEWTIGGVFGNGDPSSGTGMTVDELLDGIDVRLVYIPLYACTSFVTSQVMNSFFRRLQSHQEKMDPICVSGEFGFSVCSEDFTLFDHGLGSLSSSLPAASRFATPRSNFAGNIYMNVDRECSNSVPVLRPILTKEGNEGTRSSRNKTDSSHEIVNVKNTNDADDLDKQQPDVSPRNLQTIPTHGQDEQWELDWVDAELSIGFCHSDTTGHEDNIILQQDEDEEQDAEESFVTALESLLSDDCLPIDKFKDVSQARNSHMCSPVSGAVFLKVDASTPTIASNTTITATILDSRHPIHVNPDLAALSSITNLKSAGSIVTESKCPSSSPKICSQSTCSPEEDENPNSGFESTGGTFSSLLHPHNSDCTHENLDLKRSISNLSLKTYVDDGLVISPLLPSLPPSSTNLSKPSSIPSRTTSTPRVSTIISPLVCSVGQGVNDASHAPFLWLPNHHRGLKRALSLSSSEGDELNTDVTKDRKSGKHSRKSVDG</sequence>
<protein>
    <recommendedName>
        <fullName evidence="4">Chitinase</fullName>
    </recommendedName>
</protein>
<name>A0ABQ8V6E5_9AGAR</name>
<evidence type="ECO:0008006" key="4">
    <source>
        <dbReference type="Google" id="ProtNLM"/>
    </source>
</evidence>
<evidence type="ECO:0000256" key="1">
    <source>
        <dbReference type="SAM" id="MobiDB-lite"/>
    </source>
</evidence>
<feature type="region of interest" description="Disordered" evidence="1">
    <location>
        <begin position="261"/>
        <end position="311"/>
    </location>
</feature>
<feature type="region of interest" description="Disordered" evidence="1">
    <location>
        <begin position="587"/>
        <end position="617"/>
    </location>
</feature>
<keyword evidence="3" id="KW-1185">Reference proteome</keyword>
<gene>
    <name evidence="2" type="ORF">C8R41DRAFT_924739</name>
</gene>
<organism evidence="2 3">
    <name type="scientific">Lentinula lateritia</name>
    <dbReference type="NCBI Taxonomy" id="40482"/>
    <lineage>
        <taxon>Eukaryota</taxon>
        <taxon>Fungi</taxon>
        <taxon>Dikarya</taxon>
        <taxon>Basidiomycota</taxon>
        <taxon>Agaricomycotina</taxon>
        <taxon>Agaricomycetes</taxon>
        <taxon>Agaricomycetidae</taxon>
        <taxon>Agaricales</taxon>
        <taxon>Marasmiineae</taxon>
        <taxon>Omphalotaceae</taxon>
        <taxon>Lentinula</taxon>
    </lineage>
</organism>
<feature type="region of interest" description="Disordered" evidence="1">
    <location>
        <begin position="525"/>
        <end position="547"/>
    </location>
</feature>
<proteinExistence type="predicted"/>
<comment type="caution">
    <text evidence="2">The sequence shown here is derived from an EMBL/GenBank/DDBJ whole genome shotgun (WGS) entry which is preliminary data.</text>
</comment>
<feature type="region of interest" description="Disordered" evidence="1">
    <location>
        <begin position="448"/>
        <end position="482"/>
    </location>
</feature>
<accession>A0ABQ8V6E5</accession>
<reference evidence="2" key="1">
    <citation type="submission" date="2022-08" db="EMBL/GenBank/DDBJ databases">
        <title>A Global Phylogenomic Analysis of the Shiitake Genus Lentinula.</title>
        <authorList>
            <consortium name="DOE Joint Genome Institute"/>
            <person name="Sierra-Patev S."/>
            <person name="Min B."/>
            <person name="Naranjo-Ortiz M."/>
            <person name="Looney B."/>
            <person name="Konkel Z."/>
            <person name="Slot J.C."/>
            <person name="Sakamoto Y."/>
            <person name="Steenwyk J.L."/>
            <person name="Rokas A."/>
            <person name="Carro J."/>
            <person name="Camarero S."/>
            <person name="Ferreira P."/>
            <person name="Molpeceres G."/>
            <person name="Ruiz-Duenas F.J."/>
            <person name="Serrano A."/>
            <person name="Henrissat B."/>
            <person name="Drula E."/>
            <person name="Hughes K.W."/>
            <person name="Mata J.L."/>
            <person name="Ishikawa N.K."/>
            <person name="Vargas-Isla R."/>
            <person name="Ushijima S."/>
            <person name="Smith C.A."/>
            <person name="Ahrendt S."/>
            <person name="Andreopoulos W."/>
            <person name="He G."/>
            <person name="Labutti K."/>
            <person name="Lipzen A."/>
            <person name="Ng V."/>
            <person name="Riley R."/>
            <person name="Sandor L."/>
            <person name="Barry K."/>
            <person name="Martinez A.T."/>
            <person name="Xiao Y."/>
            <person name="Gibbons J.G."/>
            <person name="Terashima K."/>
            <person name="Grigoriev I.V."/>
            <person name="Hibbett D.S."/>
        </authorList>
    </citation>
    <scope>NUCLEOTIDE SEQUENCE</scope>
    <source>
        <strain evidence="2">RHP3577 ss4</strain>
    </source>
</reference>
<dbReference type="EMBL" id="JANVFT010000089">
    <property type="protein sequence ID" value="KAJ4471006.1"/>
    <property type="molecule type" value="Genomic_DNA"/>
</dbReference>
<evidence type="ECO:0000313" key="2">
    <source>
        <dbReference type="EMBL" id="KAJ4471006.1"/>
    </source>
</evidence>
<feature type="compositionally biased region" description="Low complexity" evidence="1">
    <location>
        <begin position="449"/>
        <end position="465"/>
    </location>
</feature>